<evidence type="ECO:0000313" key="2">
    <source>
        <dbReference type="Proteomes" id="UP001157502"/>
    </source>
</evidence>
<protein>
    <submittedName>
        <fullName evidence="1">Uncharacterized protein</fullName>
    </submittedName>
</protein>
<dbReference type="EMBL" id="CM055739">
    <property type="protein sequence ID" value="KAJ8003699.1"/>
    <property type="molecule type" value="Genomic_DNA"/>
</dbReference>
<evidence type="ECO:0000313" key="1">
    <source>
        <dbReference type="EMBL" id="KAJ8003699.1"/>
    </source>
</evidence>
<comment type="caution">
    <text evidence="1">The sequence shown here is derived from an EMBL/GenBank/DDBJ whole genome shotgun (WGS) entry which is preliminary data.</text>
</comment>
<gene>
    <name evidence="1" type="ORF">DPEC_G00151030</name>
</gene>
<proteinExistence type="predicted"/>
<accession>A0ACC2GJ70</accession>
<reference evidence="1" key="1">
    <citation type="submission" date="2021-05" db="EMBL/GenBank/DDBJ databases">
        <authorList>
            <person name="Pan Q."/>
            <person name="Jouanno E."/>
            <person name="Zahm M."/>
            <person name="Klopp C."/>
            <person name="Cabau C."/>
            <person name="Louis A."/>
            <person name="Berthelot C."/>
            <person name="Parey E."/>
            <person name="Roest Crollius H."/>
            <person name="Montfort J."/>
            <person name="Robinson-Rechavi M."/>
            <person name="Bouchez O."/>
            <person name="Lampietro C."/>
            <person name="Lopez Roques C."/>
            <person name="Donnadieu C."/>
            <person name="Postlethwait J."/>
            <person name="Bobe J."/>
            <person name="Dillon D."/>
            <person name="Chandos A."/>
            <person name="von Hippel F."/>
            <person name="Guiguen Y."/>
        </authorList>
    </citation>
    <scope>NUCLEOTIDE SEQUENCE</scope>
    <source>
        <strain evidence="1">YG-Jan2019</strain>
    </source>
</reference>
<sequence length="610" mass="67776">MHTAVTLAVVISTCFLQNSLCERQRENKEAEGLKPGSATEMYGYKAISGDVFVMQCAKPFSTGLCGRLYNKSAGPEKSNWMRSDEETSSDRNQFIDDVAVKRCGNALCFLNVSAEHSGTYTCMTGGAMIRFSLEVLEKGSLGCGIKEKSGKTLVLGQGGQIHCPGVNCGNDSVVRGQNVSWYKNATPICAIKSRDIRVVDQQILHLGNVYENDSEDYFCDYTYSQGNGIHWTVRKHVKVSVISRDTDVPPRMIYPHSKETEEVELDQPHTLECRVQFGFQKTFDPIVEWRVSYHSNPEGTMEPMKMGQLQVNSRTIQEITLVRTAHISVVKLIHLDSTFTCLANNSVGNSNATVRLKRKPKASLTLVIACPLVSLLFLASLCITIHIYWLEITILYRVYRPFRETLTGKEFDAFVSYVPCPPSSEEVGGVHVTKEPLEVLLPRILEEKWGYRLCLLERDLLPGGAYAADVVWAIHSSRLLVCLMSPDYMSSTCLFELETGIRAMQQDACLRIILIWTNTGPVPATRTSLGTHLTAAKPSTNTTLSVPLSPGPPADTMPPVVRRAIRVLPALYWNPQDQGRMVTSSNSGSRFWRSLRKTLPMTPRGVSSGC</sequence>
<dbReference type="Proteomes" id="UP001157502">
    <property type="component" value="Chromosome 12"/>
</dbReference>
<keyword evidence="2" id="KW-1185">Reference proteome</keyword>
<name>A0ACC2GJ70_DALPE</name>
<organism evidence="1 2">
    <name type="scientific">Dallia pectoralis</name>
    <name type="common">Alaska blackfish</name>
    <dbReference type="NCBI Taxonomy" id="75939"/>
    <lineage>
        <taxon>Eukaryota</taxon>
        <taxon>Metazoa</taxon>
        <taxon>Chordata</taxon>
        <taxon>Craniata</taxon>
        <taxon>Vertebrata</taxon>
        <taxon>Euteleostomi</taxon>
        <taxon>Actinopterygii</taxon>
        <taxon>Neopterygii</taxon>
        <taxon>Teleostei</taxon>
        <taxon>Protacanthopterygii</taxon>
        <taxon>Esociformes</taxon>
        <taxon>Umbridae</taxon>
        <taxon>Dallia</taxon>
    </lineage>
</organism>